<gene>
    <name evidence="8" type="ordered locus">Ahos_2007</name>
</gene>
<dbReference type="Pfam" id="PF01903">
    <property type="entry name" value="CbiX"/>
    <property type="match status" value="1"/>
</dbReference>
<dbReference type="InterPro" id="IPR002762">
    <property type="entry name" value="CbiX-like"/>
</dbReference>
<protein>
    <submittedName>
        <fullName evidence="8">Precorrin-8X methylmutase CbiC/CobH</fullName>
    </submittedName>
</protein>
<dbReference type="GO" id="GO:0016993">
    <property type="term" value="F:precorrin-8X methylmutase activity"/>
    <property type="evidence" value="ECO:0007669"/>
    <property type="project" value="InterPro"/>
</dbReference>
<keyword evidence="9" id="KW-1185">Reference proteome</keyword>
<evidence type="ECO:0000256" key="2">
    <source>
        <dbReference type="ARBA" id="ARBA00009774"/>
    </source>
</evidence>
<dbReference type="PANTHER" id="PTHR43588">
    <property type="entry name" value="COBALT-PRECORRIN-8 METHYLMUTASE"/>
    <property type="match status" value="1"/>
</dbReference>
<dbReference type="HOGENOM" id="CLU_827999_0_0_2"/>
<evidence type="ECO:0000259" key="7">
    <source>
        <dbReference type="Pfam" id="PF02570"/>
    </source>
</evidence>
<keyword evidence="3" id="KW-0169">Cobalamin biosynthesis</keyword>
<evidence type="ECO:0000313" key="9">
    <source>
        <dbReference type="Proteomes" id="UP000008458"/>
    </source>
</evidence>
<dbReference type="AlphaFoldDB" id="F4B855"/>
<reference evidence="8 9" key="1">
    <citation type="journal article" date="2011" name="Extremophiles">
        <title>Genomic analysis of Acidianus hospitalis W1 a host for studying crenarchaeal virus and plasmid life cycles.</title>
        <authorList>
            <person name="You X.Y."/>
            <person name="Liu C."/>
            <person name="Wang S.Y."/>
            <person name="Jiang C.Y."/>
            <person name="Shah S.A."/>
            <person name="Prangishvili D."/>
            <person name="She Q."/>
            <person name="Liu S.J."/>
            <person name="Garrett R.A."/>
        </authorList>
    </citation>
    <scope>NUCLEOTIDE SEQUENCE [LARGE SCALE GENOMIC DNA]</scope>
    <source>
        <strain evidence="8 9">W1</strain>
    </source>
</reference>
<dbReference type="Gene3D" id="3.40.50.1400">
    <property type="match status" value="1"/>
</dbReference>
<keyword evidence="5" id="KW-0413">Isomerase</keyword>
<dbReference type="PANTHER" id="PTHR43588:SF1">
    <property type="entry name" value="COBALT-PRECORRIN-8 METHYLMUTASE"/>
    <property type="match status" value="1"/>
</dbReference>
<name>F4B855_ACIHW</name>
<dbReference type="InterPro" id="IPR036588">
    <property type="entry name" value="CobH/CbiC_sf"/>
</dbReference>
<dbReference type="GO" id="GO:0016829">
    <property type="term" value="F:lyase activity"/>
    <property type="evidence" value="ECO:0007669"/>
    <property type="project" value="UniProtKB-KW"/>
</dbReference>
<evidence type="ECO:0000256" key="1">
    <source>
        <dbReference type="ARBA" id="ARBA00004953"/>
    </source>
</evidence>
<dbReference type="EMBL" id="CP002535">
    <property type="protein sequence ID" value="AEE94879.1"/>
    <property type="molecule type" value="Genomic_DNA"/>
</dbReference>
<comment type="similarity">
    <text evidence="2">Belongs to the CobH/CbiC family.</text>
</comment>
<dbReference type="InterPro" id="IPR003722">
    <property type="entry name" value="Cbl_synth_CobH/CbiC"/>
</dbReference>
<dbReference type="Proteomes" id="UP000008458">
    <property type="component" value="Chromosome"/>
</dbReference>
<dbReference type="NCBIfam" id="NF004449">
    <property type="entry name" value="PRK05782.1"/>
    <property type="match status" value="1"/>
</dbReference>
<dbReference type="GO" id="GO:0046872">
    <property type="term" value="F:metal ion binding"/>
    <property type="evidence" value="ECO:0007669"/>
    <property type="project" value="UniProtKB-KW"/>
</dbReference>
<dbReference type="eggNOG" id="arCOG02247">
    <property type="taxonomic scope" value="Archaea"/>
</dbReference>
<dbReference type="CDD" id="cd03415">
    <property type="entry name" value="CbiX_CbiC"/>
    <property type="match status" value="1"/>
</dbReference>
<dbReference type="Pfam" id="PF02570">
    <property type="entry name" value="CbiC"/>
    <property type="match status" value="1"/>
</dbReference>
<organism evidence="8 9">
    <name type="scientific">Acidianus hospitalis (strain W1)</name>
    <dbReference type="NCBI Taxonomy" id="933801"/>
    <lineage>
        <taxon>Archaea</taxon>
        <taxon>Thermoproteota</taxon>
        <taxon>Thermoprotei</taxon>
        <taxon>Sulfolobales</taxon>
        <taxon>Sulfolobaceae</taxon>
        <taxon>Acidianus</taxon>
    </lineage>
</organism>
<evidence type="ECO:0000256" key="4">
    <source>
        <dbReference type="ARBA" id="ARBA00022723"/>
    </source>
</evidence>
<dbReference type="GO" id="GO:0009236">
    <property type="term" value="P:cobalamin biosynthetic process"/>
    <property type="evidence" value="ECO:0007669"/>
    <property type="project" value="UniProtKB-UniPathway"/>
</dbReference>
<dbReference type="SUPFAM" id="SSF63965">
    <property type="entry name" value="Precorrin-8X methylmutase CbiC/CobH"/>
    <property type="match status" value="1"/>
</dbReference>
<sequence>MRLFATLTSFSVKRSKNNLYKSHIYILDKLSINVDTAIIIITHGSRRNTFVEDMEGVAKYIEDKLQIPVYLSHNEFTEPNWRNLVSSLLEKGINKFIFALAFLGRGNHVAKDIMGSFGVNEFYKWEEAQYEGRKVKVYFTRPLADSPLVKLSLLYRISSAVRKDNYFNFLEDPEEIEENSMELSRQKVREITGKDGEELEIISRAVYASGNLEIARYIYISKDAIEMGVSALKSGVGILTDVKMVKAGLRWNAENYLDDAVELAKKSKITRTAAGIRIGLSKEPKIVVIGNSPTALVEAIKMHEEEGVEIPLIVATPPGFTNAVEAKEKLISTDIPCIVLRGNYGGSNIAVSIMNEIIRYARGKNG</sequence>
<evidence type="ECO:0000256" key="3">
    <source>
        <dbReference type="ARBA" id="ARBA00022573"/>
    </source>
</evidence>
<keyword evidence="4" id="KW-0479">Metal-binding</keyword>
<comment type="pathway">
    <text evidence="1">Cofactor biosynthesis; adenosylcobalamin biosynthesis.</text>
</comment>
<reference key="2">
    <citation type="journal article" date="2011" name="Extremophiles">
        <title>Genomic analyses of Acidianus hospitalis W1 a host for studying crenarchaeal virus and plasmid life cycles.</title>
        <authorList>
            <person name="You X.Y."/>
            <person name="Liu C."/>
            <person name="Wang S.Y."/>
            <person name="Jiang C.Y."/>
            <person name="Shah S.A."/>
            <person name="Prangishvili D."/>
            <person name="Liu S.J."/>
            <person name="Garrett R.A."/>
        </authorList>
    </citation>
    <scope>NUCLEOTIDE SEQUENCE</scope>
    <source>
        <strain>W1</strain>
    </source>
</reference>
<dbReference type="Gene3D" id="3.40.50.10230">
    <property type="entry name" value="Cobalamin biosynthesis CobH/CbiC, precorrin-8X methylmutase"/>
    <property type="match status" value="1"/>
</dbReference>
<dbReference type="STRING" id="933801.Ahos_2007"/>
<proteinExistence type="inferred from homology"/>
<dbReference type="SUPFAM" id="SSF53800">
    <property type="entry name" value="Chelatase"/>
    <property type="match status" value="1"/>
</dbReference>
<accession>F4B855</accession>
<keyword evidence="6" id="KW-0456">Lyase</keyword>
<evidence type="ECO:0000256" key="6">
    <source>
        <dbReference type="ARBA" id="ARBA00023239"/>
    </source>
</evidence>
<evidence type="ECO:0000256" key="5">
    <source>
        <dbReference type="ARBA" id="ARBA00023235"/>
    </source>
</evidence>
<dbReference type="KEGG" id="aho:Ahos_2007"/>
<evidence type="ECO:0000313" key="8">
    <source>
        <dbReference type="EMBL" id="AEE94879.1"/>
    </source>
</evidence>
<dbReference type="UniPathway" id="UPA00148"/>
<feature type="domain" description="Cobalamin biosynthesis precorrin-8X methylmutase CobH/CbiC" evidence="7">
    <location>
        <begin position="175"/>
        <end position="359"/>
    </location>
</feature>